<comment type="caution">
    <text evidence="2">The sequence shown here is derived from an EMBL/GenBank/DDBJ whole genome shotgun (WGS) entry which is preliminary data.</text>
</comment>
<protein>
    <submittedName>
        <fullName evidence="2">Alveolin domain containing intermediate filament IMC12</fullName>
    </submittedName>
</protein>
<feature type="compositionally biased region" description="Low complexity" evidence="1">
    <location>
        <begin position="273"/>
        <end position="287"/>
    </location>
</feature>
<feature type="compositionally biased region" description="Low complexity" evidence="1">
    <location>
        <begin position="227"/>
        <end position="245"/>
    </location>
</feature>
<feature type="region of interest" description="Disordered" evidence="1">
    <location>
        <begin position="221"/>
        <end position="249"/>
    </location>
</feature>
<feature type="region of interest" description="Disordered" evidence="1">
    <location>
        <begin position="267"/>
        <end position="298"/>
    </location>
</feature>
<dbReference type="Proteomes" id="UP000236343">
    <property type="component" value="Unassembled WGS sequence"/>
</dbReference>
<evidence type="ECO:0000313" key="2">
    <source>
        <dbReference type="EMBL" id="PIM04551.1"/>
    </source>
</evidence>
<reference evidence="2 3" key="1">
    <citation type="journal article" date="2016" name="Nat. Commun.">
        <title>Local admixture of amplified and diversified secreted pathogenesis determinants shapes mosaic Toxoplasma gondii genomes.</title>
        <authorList>
            <person name="Lorenzi H."/>
            <person name="Khan A."/>
            <person name="Behnke M.S."/>
            <person name="Namasivayam S."/>
            <person name="Swapna L.S."/>
            <person name="Hadjithomas M."/>
            <person name="Karamycheva S."/>
            <person name="Pinney D."/>
            <person name="Brunk B.P."/>
            <person name="Ajioka J.W."/>
            <person name="Ajzenberg D."/>
            <person name="Boothroyd J.C."/>
            <person name="Boyle J.P."/>
            <person name="Darde M.L."/>
            <person name="Diaz-Miranda M.A."/>
            <person name="Dubey J.P."/>
            <person name="Fritz H.M."/>
            <person name="Gennari S.M."/>
            <person name="Gregory B.D."/>
            <person name="Kim K."/>
            <person name="Saeij J.P."/>
            <person name="Su C."/>
            <person name="White M.W."/>
            <person name="Zhu X.Q."/>
            <person name="Howe D.K."/>
            <person name="Rosenthal B.M."/>
            <person name="Grigg M.E."/>
            <person name="Parkinson J."/>
            <person name="Liu L."/>
            <person name="Kissinger J.C."/>
            <person name="Roos D.S."/>
            <person name="Sibley L.D."/>
        </authorList>
    </citation>
    <scope>NUCLEOTIDE SEQUENCE [LARGE SCALE GENOMIC DNA]</scope>
    <source>
        <strain evidence="2 3">COUG</strain>
    </source>
</reference>
<feature type="region of interest" description="Disordered" evidence="1">
    <location>
        <begin position="54"/>
        <end position="73"/>
    </location>
</feature>
<sequence>METTRQSHVRAALKHARTRLLTLSAFRKVVEDYDLLDTYYGYDMDLTTMDSLERQPSAPASSTNLGRSGATAEEEALAKKHGAKCYVSRGILAEPPQFTRNSRGVVVRSGGPNRDDFTRLKLADLRAAYALSLLENDMNRYRHLYYEGRRKAQVEGRLKFYVCPPETSTIPDLWLADHSTIVENIPPSPPKDLNISRELAVVPDLQEAFFQLRKHQVDMMPARRKTAAASPAAAPGATGSAAAPPGKLPASALPGKGAVAALKATQAQKVSEASQPPAVAPSATQPPAASPPDKKKPQMPQVVLGFASLLPFDISSEHWCRLDMTLRRKRRRGMTSALYTTLPPVQPNNINLNPLPRQEVTQASRLSHWRDPSSASTLSFACFFKMATEFVVPPSMLAVPNAGNVQTGTVGNIVPPSAGTRVVDVPFVHYRQTMCVKEVKVPVEVTKVAVKKVEVEGVHEVPIIKPREVNVIQAVRRNVPAPVDVYTIQKYSMPRIQPKYYDVEVPIYVPRYVEVPVPSHFVTLQKEEIPAVVPVGPPLQGLNSAPVLKPEQAYSLAPAADASDEAAGPVAPGIVEELPLHRQGSGCSALGYTRTMQNETLTAEVIVQPSGVSYETADVARHAEKEAAVGSLASSPRVFSRVSEAENDNASERAESVDSMPQ</sequence>
<feature type="region of interest" description="Disordered" evidence="1">
    <location>
        <begin position="640"/>
        <end position="662"/>
    </location>
</feature>
<evidence type="ECO:0000313" key="3">
    <source>
        <dbReference type="Proteomes" id="UP000236343"/>
    </source>
</evidence>
<organism evidence="2 3">
    <name type="scientific">Toxoplasma gondii COUG</name>
    <dbReference type="NCBI Taxonomy" id="1074873"/>
    <lineage>
        <taxon>Eukaryota</taxon>
        <taxon>Sar</taxon>
        <taxon>Alveolata</taxon>
        <taxon>Apicomplexa</taxon>
        <taxon>Conoidasida</taxon>
        <taxon>Coccidia</taxon>
        <taxon>Eucoccidiorida</taxon>
        <taxon>Eimeriorina</taxon>
        <taxon>Sarcocystidae</taxon>
        <taxon>Toxoplasma</taxon>
    </lineage>
</organism>
<gene>
    <name evidence="2" type="ORF">TGCOUG_248700</name>
</gene>
<name>A0A2G8YBB7_TOXGO</name>
<dbReference type="VEuPathDB" id="ToxoDB:TGCOUG_248700"/>
<dbReference type="EMBL" id="AGQR02000362">
    <property type="protein sequence ID" value="PIM04551.1"/>
    <property type="molecule type" value="Genomic_DNA"/>
</dbReference>
<dbReference type="AlphaFoldDB" id="A0A2G8YBB7"/>
<accession>A0A2G8YBB7</accession>
<evidence type="ECO:0000256" key="1">
    <source>
        <dbReference type="SAM" id="MobiDB-lite"/>
    </source>
</evidence>
<proteinExistence type="predicted"/>